<evidence type="ECO:0000313" key="3">
    <source>
        <dbReference type="Proteomes" id="UP000295765"/>
    </source>
</evidence>
<keyword evidence="2" id="KW-0449">Lipoprotein</keyword>
<comment type="caution">
    <text evidence="2">The sequence shown here is derived from an EMBL/GenBank/DDBJ whole genome shotgun (WGS) entry which is preliminary data.</text>
</comment>
<organism evidence="2 3">
    <name type="scientific">Plasticicumulans lactativorans</name>
    <dbReference type="NCBI Taxonomy" id="1133106"/>
    <lineage>
        <taxon>Bacteria</taxon>
        <taxon>Pseudomonadati</taxon>
        <taxon>Pseudomonadota</taxon>
        <taxon>Gammaproteobacteria</taxon>
        <taxon>Candidatus Competibacteraceae</taxon>
        <taxon>Plasticicumulans</taxon>
    </lineage>
</organism>
<dbReference type="RefSeq" id="WP_132538720.1">
    <property type="nucleotide sequence ID" value="NZ_SLWY01000003.1"/>
</dbReference>
<keyword evidence="1" id="KW-0732">Signal</keyword>
<gene>
    <name evidence="2" type="ORF">EV699_10389</name>
</gene>
<name>A0A4R2LBZ1_9GAMM</name>
<dbReference type="AlphaFoldDB" id="A0A4R2LBZ1"/>
<evidence type="ECO:0000256" key="1">
    <source>
        <dbReference type="SAM" id="SignalP"/>
    </source>
</evidence>
<dbReference type="PROSITE" id="PS51257">
    <property type="entry name" value="PROKAR_LIPOPROTEIN"/>
    <property type="match status" value="1"/>
</dbReference>
<accession>A0A4R2LBZ1</accession>
<protein>
    <submittedName>
        <fullName evidence="2">YnbE-like lipoprotein</fullName>
    </submittedName>
</protein>
<dbReference type="EMBL" id="SLWY01000003">
    <property type="protein sequence ID" value="TCO83044.1"/>
    <property type="molecule type" value="Genomic_DNA"/>
</dbReference>
<proteinExistence type="predicted"/>
<reference evidence="2 3" key="1">
    <citation type="submission" date="2019-03" db="EMBL/GenBank/DDBJ databases">
        <title>Genomic Encyclopedia of Type Strains, Phase IV (KMG-IV): sequencing the most valuable type-strain genomes for metagenomic binning, comparative biology and taxonomic classification.</title>
        <authorList>
            <person name="Goeker M."/>
        </authorList>
    </citation>
    <scope>NUCLEOTIDE SEQUENCE [LARGE SCALE GENOMIC DNA]</scope>
    <source>
        <strain evidence="2 3">DSM 25287</strain>
    </source>
</reference>
<dbReference type="InterPro" id="IPR025985">
    <property type="entry name" value="YnbE"/>
</dbReference>
<sequence>MKPRPALILPASAWLALSLAGCAPTVKVEAPDKPIEINLNVRIEQEVRVRIDRELDAVFNDNPELFGLPAGKPKTERTP</sequence>
<feature type="chain" id="PRO_5020931157" evidence="1">
    <location>
        <begin position="24"/>
        <end position="79"/>
    </location>
</feature>
<dbReference type="Pfam" id="PF13617">
    <property type="entry name" value="Lipoprotein_19"/>
    <property type="match status" value="1"/>
</dbReference>
<dbReference type="OrthoDB" id="9807866at2"/>
<keyword evidence="3" id="KW-1185">Reference proteome</keyword>
<feature type="signal peptide" evidence="1">
    <location>
        <begin position="1"/>
        <end position="23"/>
    </location>
</feature>
<dbReference type="Proteomes" id="UP000295765">
    <property type="component" value="Unassembled WGS sequence"/>
</dbReference>
<evidence type="ECO:0000313" key="2">
    <source>
        <dbReference type="EMBL" id="TCO83044.1"/>
    </source>
</evidence>